<evidence type="ECO:0000313" key="2">
    <source>
        <dbReference type="EMBL" id="KKU43178.1"/>
    </source>
</evidence>
<protein>
    <submittedName>
        <fullName evidence="2">Uncharacterized protein</fullName>
    </submittedName>
</protein>
<sequence length="86" mass="9284">MAGLYQAAVSFLNTKKQIASYTLILNGQQYDTASAVFDPTLDESSASSTPSILSLKLDQKTINLILALVAGLFLLGLGFYKLARIR</sequence>
<feature type="transmembrane region" description="Helical" evidence="1">
    <location>
        <begin position="61"/>
        <end position="80"/>
    </location>
</feature>
<comment type="caution">
    <text evidence="2">The sequence shown here is derived from an EMBL/GenBank/DDBJ whole genome shotgun (WGS) entry which is preliminary data.</text>
</comment>
<gene>
    <name evidence="2" type="ORF">UX60_C0033G0004</name>
</gene>
<evidence type="ECO:0000313" key="3">
    <source>
        <dbReference type="Proteomes" id="UP000034487"/>
    </source>
</evidence>
<keyword evidence="1" id="KW-1133">Transmembrane helix</keyword>
<dbReference type="AlphaFoldDB" id="A0A0G1SMB1"/>
<proteinExistence type="predicted"/>
<keyword evidence="1" id="KW-0812">Transmembrane</keyword>
<keyword evidence="1" id="KW-0472">Membrane</keyword>
<accession>A0A0G1SMB1</accession>
<name>A0A0G1SMB1_9BACT</name>
<evidence type="ECO:0000256" key="1">
    <source>
        <dbReference type="SAM" id="Phobius"/>
    </source>
</evidence>
<dbReference type="EMBL" id="LCMV01000033">
    <property type="protein sequence ID" value="KKU43178.1"/>
    <property type="molecule type" value="Genomic_DNA"/>
</dbReference>
<organism evidence="2 3">
    <name type="scientific">Berkelbacteria bacterium GW2011_GWA2_46_7</name>
    <dbReference type="NCBI Taxonomy" id="1618335"/>
    <lineage>
        <taxon>Bacteria</taxon>
        <taxon>Candidatus Berkelbacteria</taxon>
    </lineage>
</organism>
<dbReference type="Proteomes" id="UP000034487">
    <property type="component" value="Unassembled WGS sequence"/>
</dbReference>
<reference evidence="2 3" key="1">
    <citation type="journal article" date="2015" name="Nature">
        <title>rRNA introns, odd ribosomes, and small enigmatic genomes across a large radiation of phyla.</title>
        <authorList>
            <person name="Brown C.T."/>
            <person name="Hug L.A."/>
            <person name="Thomas B.C."/>
            <person name="Sharon I."/>
            <person name="Castelle C.J."/>
            <person name="Singh A."/>
            <person name="Wilkins M.J."/>
            <person name="Williams K.H."/>
            <person name="Banfield J.F."/>
        </authorList>
    </citation>
    <scope>NUCLEOTIDE SEQUENCE [LARGE SCALE GENOMIC DNA]</scope>
</reference>